<feature type="region of interest" description="Disordered" evidence="1">
    <location>
        <begin position="403"/>
        <end position="652"/>
    </location>
</feature>
<dbReference type="Proteomes" id="UP000265515">
    <property type="component" value="Unassembled WGS sequence"/>
</dbReference>
<reference evidence="2 3" key="1">
    <citation type="journal article" date="2018" name="Cell">
        <title>The Chara Genome: Secondary Complexity and Implications for Plant Terrestrialization.</title>
        <authorList>
            <person name="Nishiyama T."/>
            <person name="Sakayama H."/>
            <person name="Vries J.D."/>
            <person name="Buschmann H."/>
            <person name="Saint-Marcoux D."/>
            <person name="Ullrich K.K."/>
            <person name="Haas F.B."/>
            <person name="Vanderstraeten L."/>
            <person name="Becker D."/>
            <person name="Lang D."/>
            <person name="Vosolsobe S."/>
            <person name="Rombauts S."/>
            <person name="Wilhelmsson P.K.I."/>
            <person name="Janitza P."/>
            <person name="Kern R."/>
            <person name="Heyl A."/>
            <person name="Rumpler F."/>
            <person name="Villalobos L.I.A.C."/>
            <person name="Clay J.M."/>
            <person name="Skokan R."/>
            <person name="Toyoda A."/>
            <person name="Suzuki Y."/>
            <person name="Kagoshima H."/>
            <person name="Schijlen E."/>
            <person name="Tajeshwar N."/>
            <person name="Catarino B."/>
            <person name="Hetherington A.J."/>
            <person name="Saltykova A."/>
            <person name="Bonnot C."/>
            <person name="Breuninger H."/>
            <person name="Symeonidi A."/>
            <person name="Radhakrishnan G.V."/>
            <person name="Van Nieuwerburgh F."/>
            <person name="Deforce D."/>
            <person name="Chang C."/>
            <person name="Karol K.G."/>
            <person name="Hedrich R."/>
            <person name="Ulvskov P."/>
            <person name="Glockner G."/>
            <person name="Delwiche C.F."/>
            <person name="Petrasek J."/>
            <person name="Van de Peer Y."/>
            <person name="Friml J."/>
            <person name="Beilby M."/>
            <person name="Dolan L."/>
            <person name="Kohara Y."/>
            <person name="Sugano S."/>
            <person name="Fujiyama A."/>
            <person name="Delaux P.-M."/>
            <person name="Quint M."/>
            <person name="TheiBen G."/>
            <person name="Hagemann M."/>
            <person name="Harholt J."/>
            <person name="Dunand C."/>
            <person name="Zachgo S."/>
            <person name="Langdale J."/>
            <person name="Maumus F."/>
            <person name="Straeten D.V.D."/>
            <person name="Gould S.B."/>
            <person name="Rensing S.A."/>
        </authorList>
    </citation>
    <scope>NUCLEOTIDE SEQUENCE [LARGE SCALE GENOMIC DNA]</scope>
    <source>
        <strain evidence="2 3">S276</strain>
    </source>
</reference>
<dbReference type="AlphaFoldDB" id="A0A388KSC8"/>
<feature type="compositionally biased region" description="Basic and acidic residues" evidence="1">
    <location>
        <begin position="567"/>
        <end position="589"/>
    </location>
</feature>
<evidence type="ECO:0000313" key="2">
    <source>
        <dbReference type="EMBL" id="GBG72964.1"/>
    </source>
</evidence>
<comment type="caution">
    <text evidence="2">The sequence shown here is derived from an EMBL/GenBank/DDBJ whole genome shotgun (WGS) entry which is preliminary data.</text>
</comment>
<feature type="compositionally biased region" description="Basic and acidic residues" evidence="1">
    <location>
        <begin position="483"/>
        <end position="495"/>
    </location>
</feature>
<dbReference type="EMBL" id="BFEA01000175">
    <property type="protein sequence ID" value="GBG72964.1"/>
    <property type="molecule type" value="Genomic_DNA"/>
</dbReference>
<keyword evidence="3" id="KW-1185">Reference proteome</keyword>
<organism evidence="2 3">
    <name type="scientific">Chara braunii</name>
    <name type="common">Braun's stonewort</name>
    <dbReference type="NCBI Taxonomy" id="69332"/>
    <lineage>
        <taxon>Eukaryota</taxon>
        <taxon>Viridiplantae</taxon>
        <taxon>Streptophyta</taxon>
        <taxon>Charophyceae</taxon>
        <taxon>Charales</taxon>
        <taxon>Characeae</taxon>
        <taxon>Chara</taxon>
    </lineage>
</organism>
<dbReference type="Gramene" id="GBG72964">
    <property type="protein sequence ID" value="GBG72964"/>
    <property type="gene ID" value="CBR_g12683"/>
</dbReference>
<gene>
    <name evidence="2" type="ORF">CBR_g12683</name>
</gene>
<accession>A0A388KSC8</accession>
<name>A0A388KSC8_CHABU</name>
<feature type="compositionally biased region" description="Polar residues" evidence="1">
    <location>
        <begin position="437"/>
        <end position="447"/>
    </location>
</feature>
<feature type="compositionally biased region" description="Acidic residues" evidence="1">
    <location>
        <begin position="1"/>
        <end position="10"/>
    </location>
</feature>
<evidence type="ECO:0000256" key="1">
    <source>
        <dbReference type="SAM" id="MobiDB-lite"/>
    </source>
</evidence>
<feature type="region of interest" description="Disordered" evidence="1">
    <location>
        <begin position="1"/>
        <end position="42"/>
    </location>
</feature>
<sequence>MGVLTEEERENEQRGLALREGTGNSAIEGSGSGEEMRVASTHQPQLTWADRLKTPQKGQVLTIQRGQGSPRSGKLEVSLEGLPPARAFFLGKFLLPSETRVVNHGGRQTMVKAYPNHGIAGRDEIYTRHANNWVFHDDAAFKTTNDKVRWIGRRLEILKESADLARDQFLIQPVTSTLFTVLSMYESDKQKIDGWKRLCCERSEVRIHPWMPQRRPGPEERRAQLMQDFHWVEFRHIPVEIQAAFVYDFGLLYDIVAFIDPLPSYVAKRDNYLMLALDFPQGQPFSLDDVIPYRVGGKEYLIHTAHKLRPWCHKCRAYGHLCTDYNCPMQQQKRARATGRLLRDPFKVTHWRTVDPGHEGWVFVEEPTKEGPPVGWIWEKYGEPDWGTCPPDARVPPAPVEKMCKQEQRGDLLPQKHTQEELEWKSVGKKKGKGTWVQKQQTGSEQGPSDKGKQASLAATPGPSAERYLHDAASPPLGGIAKELLEKTDATETTRNRTRRNAGGERLQASAELRGGEEAQMADGSLMQQVSECPGGLTVGRLERKQGGEQTGGGKERGCRPGEGQEEVERMEVEEGDKGGEGGGRRLGEGQENGEQMEVERGDRQNQQKNPDPFQAAFAPEPMEVDPLPENTAAAPGGLDEEGAPPSHLPPEQKLVAIADWLVANLKAKYGPLTDDF</sequence>
<proteinExistence type="predicted"/>
<feature type="compositionally biased region" description="Basic and acidic residues" evidence="1">
    <location>
        <begin position="417"/>
        <end position="426"/>
    </location>
</feature>
<evidence type="ECO:0000313" key="3">
    <source>
        <dbReference type="Proteomes" id="UP000265515"/>
    </source>
</evidence>
<protein>
    <submittedName>
        <fullName evidence="2">Uncharacterized protein</fullName>
    </submittedName>
</protein>